<dbReference type="InterPro" id="IPR046928">
    <property type="entry name" value="SDO1/SBDS_C"/>
</dbReference>
<feature type="domain" description="Ribosome maturation protein SDO1/SBDS central" evidence="9">
    <location>
        <begin position="137"/>
        <end position="197"/>
    </location>
</feature>
<dbReference type="PANTHER" id="PTHR10927:SF1">
    <property type="entry name" value="RIBOSOME MATURATION PROTEIN SBDS"/>
    <property type="match status" value="1"/>
</dbReference>
<evidence type="ECO:0000313" key="13">
    <source>
        <dbReference type="RefSeq" id="XP_021841686.2"/>
    </source>
</evidence>
<dbReference type="SUPFAM" id="SSF109728">
    <property type="entry name" value="Hypothetical protein AF0491, middle domain"/>
    <property type="match status" value="1"/>
</dbReference>
<accession>A0A9R0I306</accession>
<evidence type="ECO:0000256" key="6">
    <source>
        <dbReference type="ARBA" id="ARBA00023242"/>
    </source>
</evidence>
<evidence type="ECO:0000256" key="2">
    <source>
        <dbReference type="ARBA" id="ARBA00004496"/>
    </source>
</evidence>
<evidence type="ECO:0000313" key="11">
    <source>
        <dbReference type="Proteomes" id="UP000813463"/>
    </source>
</evidence>
<comment type="subcellular location">
    <subcellularLocation>
        <location evidence="2">Cytoplasm</location>
    </subcellularLocation>
    <subcellularLocation>
        <location evidence="1">Nucleus</location>
    </subcellularLocation>
</comment>
<evidence type="ECO:0000313" key="12">
    <source>
        <dbReference type="RefSeq" id="XP_021841685.2"/>
    </source>
</evidence>
<dbReference type="Gene3D" id="1.10.10.900">
    <property type="entry name" value="SBDS protein C-terminal domain, subdomain 1"/>
    <property type="match status" value="1"/>
</dbReference>
<evidence type="ECO:0000259" key="8">
    <source>
        <dbReference type="Pfam" id="PF01172"/>
    </source>
</evidence>
<keyword evidence="11" id="KW-1185">Reference proteome</keyword>
<evidence type="ECO:0000256" key="5">
    <source>
        <dbReference type="ARBA" id="ARBA00022517"/>
    </source>
</evidence>
<comment type="similarity">
    <text evidence="3">Belongs to the SDO1/SBDS family.</text>
</comment>
<keyword evidence="6" id="KW-0539">Nucleus</keyword>
<dbReference type="InterPro" id="IPR036786">
    <property type="entry name" value="Ribosome_mat_SBDS_N_sf"/>
</dbReference>
<dbReference type="InterPro" id="IPR019783">
    <property type="entry name" value="SDO1/SBDS_N"/>
</dbReference>
<feature type="domain" description="Ribosome maturation protein SDO1/SBDS C-terminal" evidence="10">
    <location>
        <begin position="200"/>
        <end position="261"/>
    </location>
</feature>
<organism evidence="11 13">
    <name type="scientific">Spinacia oleracea</name>
    <name type="common">Spinach</name>
    <dbReference type="NCBI Taxonomy" id="3562"/>
    <lineage>
        <taxon>Eukaryota</taxon>
        <taxon>Viridiplantae</taxon>
        <taxon>Streptophyta</taxon>
        <taxon>Embryophyta</taxon>
        <taxon>Tracheophyta</taxon>
        <taxon>Spermatophyta</taxon>
        <taxon>Magnoliopsida</taxon>
        <taxon>eudicotyledons</taxon>
        <taxon>Gunneridae</taxon>
        <taxon>Pentapetalae</taxon>
        <taxon>Caryophyllales</taxon>
        <taxon>Chenopodiaceae</taxon>
        <taxon>Chenopodioideae</taxon>
        <taxon>Anserineae</taxon>
        <taxon>Spinacia</taxon>
    </lineage>
</organism>
<dbReference type="InterPro" id="IPR039100">
    <property type="entry name" value="Sdo1/SBDS-like"/>
</dbReference>
<protein>
    <recommendedName>
        <fullName evidence="14">Ribosome maturation protein SBDS</fullName>
    </recommendedName>
</protein>
<dbReference type="PROSITE" id="PS01267">
    <property type="entry name" value="UPF0023"/>
    <property type="match status" value="1"/>
</dbReference>
<evidence type="ECO:0000256" key="1">
    <source>
        <dbReference type="ARBA" id="ARBA00004123"/>
    </source>
</evidence>
<dbReference type="InterPro" id="IPR018023">
    <property type="entry name" value="Ribosome_mat_SBDS_CS"/>
</dbReference>
<keyword evidence="5" id="KW-0690">Ribosome biogenesis</keyword>
<dbReference type="AlphaFoldDB" id="A0A9R0I306"/>
<dbReference type="GeneID" id="110781946"/>
<evidence type="ECO:0000259" key="9">
    <source>
        <dbReference type="Pfam" id="PF09377"/>
    </source>
</evidence>
<comment type="subunit">
    <text evidence="7">Associates with the 60S ribosomal subunit.</text>
</comment>
<dbReference type="InterPro" id="IPR002140">
    <property type="entry name" value="Sdo1/SBDS"/>
</dbReference>
<feature type="domain" description="Ribosome maturation protein SDO1/SBDS N-terminal" evidence="8">
    <location>
        <begin position="42"/>
        <end position="128"/>
    </location>
</feature>
<dbReference type="GO" id="GO:0005634">
    <property type="term" value="C:nucleus"/>
    <property type="evidence" value="ECO:0007669"/>
    <property type="project" value="UniProtKB-SubCell"/>
</dbReference>
<dbReference type="Pfam" id="PF20268">
    <property type="entry name" value="SBDS_C"/>
    <property type="match status" value="1"/>
</dbReference>
<dbReference type="InterPro" id="IPR018978">
    <property type="entry name" value="SDO1/SBDS_central"/>
</dbReference>
<evidence type="ECO:0000256" key="7">
    <source>
        <dbReference type="ARBA" id="ARBA00049708"/>
    </source>
</evidence>
<dbReference type="Gene3D" id="3.30.1250.10">
    <property type="entry name" value="Ribosome maturation protein SBDS, N-terminal domain"/>
    <property type="match status" value="1"/>
</dbReference>
<dbReference type="KEGG" id="soe:110781946"/>
<keyword evidence="4" id="KW-0963">Cytoplasm</keyword>
<dbReference type="RefSeq" id="XP_021841686.2">
    <property type="nucleotide sequence ID" value="XM_021985994.2"/>
</dbReference>
<gene>
    <name evidence="12 13" type="primary">LOC110781946</name>
</gene>
<dbReference type="Pfam" id="PF09377">
    <property type="entry name" value="SBDS_domain_II"/>
    <property type="match status" value="1"/>
</dbReference>
<dbReference type="Gene3D" id="3.30.70.240">
    <property type="match status" value="1"/>
</dbReference>
<reference evidence="12 13" key="2">
    <citation type="submission" date="2025-05" db="UniProtKB">
        <authorList>
            <consortium name="RefSeq"/>
        </authorList>
    </citation>
    <scope>IDENTIFICATION</scope>
    <source>
        <tissue evidence="12 13">Leaf</tissue>
    </source>
</reference>
<dbReference type="NCBIfam" id="TIGR00291">
    <property type="entry name" value="RNA_SBDS"/>
    <property type="match status" value="1"/>
</dbReference>
<dbReference type="GO" id="GO:0042256">
    <property type="term" value="P:cytosolic ribosome assembly"/>
    <property type="evidence" value="ECO:0007669"/>
    <property type="project" value="InterPro"/>
</dbReference>
<dbReference type="PANTHER" id="PTHR10927">
    <property type="entry name" value="RIBOSOME MATURATION PROTEIN SBDS"/>
    <property type="match status" value="1"/>
</dbReference>
<dbReference type="RefSeq" id="XP_021841685.2">
    <property type="nucleotide sequence ID" value="XM_021985993.2"/>
</dbReference>
<dbReference type="Proteomes" id="UP000813463">
    <property type="component" value="Chromosome 2"/>
</dbReference>
<evidence type="ECO:0000259" key="10">
    <source>
        <dbReference type="Pfam" id="PF20268"/>
    </source>
</evidence>
<sequence length="275" mass="31189">MFNHFQNTDIITVTHQNSTRKRAKDKMSRSILQPVGQKRLTNVAVIRLKKHGIRFEIACFKNKVLSWRSGIEKDIDEVLQSHTVFSNVSKGLLAKSKDLKAAFLTDDTTTICLEILEKGDLQVAEKEREAQLSLQFRDIATIVMKNTINPDTKRPYSITMIERLMHDIHFAVDPHNSSKKQALDVIHQLVKKFPIKRSPMRLRLTVGEQNFSTVLEKLGTWNGEIVTMDESGTQFSVVCEVDPGLYRQCDCLVRDLQGTLELVAPFVHAGEAACI</sequence>
<evidence type="ECO:0008006" key="14">
    <source>
        <dbReference type="Google" id="ProtNLM"/>
    </source>
</evidence>
<dbReference type="InterPro" id="IPR037188">
    <property type="entry name" value="Sdo1/SBDS_central_sf"/>
</dbReference>
<dbReference type="Pfam" id="PF01172">
    <property type="entry name" value="SBDS_N"/>
    <property type="match status" value="1"/>
</dbReference>
<dbReference type="SUPFAM" id="SSF89895">
    <property type="entry name" value="FYSH domain"/>
    <property type="match status" value="1"/>
</dbReference>
<reference evidence="11" key="1">
    <citation type="journal article" date="2021" name="Nat. Commun.">
        <title>Genomic analyses provide insights into spinach domestication and the genetic basis of agronomic traits.</title>
        <authorList>
            <person name="Cai X."/>
            <person name="Sun X."/>
            <person name="Xu C."/>
            <person name="Sun H."/>
            <person name="Wang X."/>
            <person name="Ge C."/>
            <person name="Zhang Z."/>
            <person name="Wang Q."/>
            <person name="Fei Z."/>
            <person name="Jiao C."/>
            <person name="Wang Q."/>
        </authorList>
    </citation>
    <scope>NUCLEOTIDE SEQUENCE [LARGE SCALE GENOMIC DNA]</scope>
    <source>
        <strain evidence="11">cv. Varoflay</strain>
    </source>
</reference>
<name>A0A9R0I306_SPIOL</name>
<dbReference type="GO" id="GO:0005737">
    <property type="term" value="C:cytoplasm"/>
    <property type="evidence" value="ECO:0007669"/>
    <property type="project" value="UniProtKB-SubCell"/>
</dbReference>
<evidence type="ECO:0000256" key="4">
    <source>
        <dbReference type="ARBA" id="ARBA00022490"/>
    </source>
</evidence>
<evidence type="ECO:0000256" key="3">
    <source>
        <dbReference type="ARBA" id="ARBA00007433"/>
    </source>
</evidence>
<proteinExistence type="inferred from homology"/>